<evidence type="ECO:0000256" key="3">
    <source>
        <dbReference type="ARBA" id="ARBA00022475"/>
    </source>
</evidence>
<dbReference type="EMBL" id="RBKS01000001">
    <property type="protein sequence ID" value="RKR73529.1"/>
    <property type="molecule type" value="Genomic_DNA"/>
</dbReference>
<dbReference type="SUPFAM" id="SSF103473">
    <property type="entry name" value="MFS general substrate transporter"/>
    <property type="match status" value="1"/>
</dbReference>
<name>A0A495IC79_9MICO</name>
<feature type="transmembrane region" description="Helical" evidence="7">
    <location>
        <begin position="21"/>
        <end position="44"/>
    </location>
</feature>
<dbReference type="InterPro" id="IPR020846">
    <property type="entry name" value="MFS_dom"/>
</dbReference>
<reference evidence="9 10" key="1">
    <citation type="submission" date="2018-10" db="EMBL/GenBank/DDBJ databases">
        <title>Sequencing the genomes of 1000 actinobacteria strains.</title>
        <authorList>
            <person name="Klenk H.-P."/>
        </authorList>
    </citation>
    <scope>NUCLEOTIDE SEQUENCE [LARGE SCALE GENOMIC DNA]</scope>
    <source>
        <strain evidence="9 10">DSM 17894</strain>
    </source>
</reference>
<feature type="transmembrane region" description="Helical" evidence="7">
    <location>
        <begin position="273"/>
        <end position="292"/>
    </location>
</feature>
<dbReference type="PROSITE" id="PS50850">
    <property type="entry name" value="MFS"/>
    <property type="match status" value="1"/>
</dbReference>
<feature type="transmembrane region" description="Helical" evidence="7">
    <location>
        <begin position="399"/>
        <end position="419"/>
    </location>
</feature>
<evidence type="ECO:0000256" key="6">
    <source>
        <dbReference type="ARBA" id="ARBA00023136"/>
    </source>
</evidence>
<dbReference type="Proteomes" id="UP000280008">
    <property type="component" value="Unassembled WGS sequence"/>
</dbReference>
<keyword evidence="6 7" id="KW-0472">Membrane</keyword>
<sequence>MSTTEIWSDERIAAGRRAWRFSLAGTMISSLGTGLTLPFLFVYLHGVRHISLPLAGTIVAVGAVAAFALAPVSGSLSDRLGLGRLIVVGMTLMGLSGVLLAAPVGSGGFAVVVSFVAVALESGGSAMTWPTMNGLVAAQLPPDKRPHAFALRFGILNAGIGIGGLVSGLFVSVAHPATFELIYLLDAASTFAFAAIVVVFLRTSPGFGPVAVDAGAQEHAQTRTHGGYRAVLRDRAFVAFLAVNFLLFLFGYAQLNGPFGAYATLVVGAGPRAVGFAFAANTAAIVVTQLLVSRLTHRWRRSRMLLVAGGIFTLAWAITLFADLPGLGTVGASVALVVSLGVFGLGETMYAPVEGGLPNELAPDELRGRYNAASFTMSSVAGLIGPQLAGVLLGSATPITWAIVATVGMGVTSLGALALGRLLPESIDRPALAADSV</sequence>
<keyword evidence="5 7" id="KW-1133">Transmembrane helix</keyword>
<feature type="transmembrane region" description="Helical" evidence="7">
    <location>
        <begin position="50"/>
        <end position="70"/>
    </location>
</feature>
<comment type="subcellular location">
    <subcellularLocation>
        <location evidence="1">Cell membrane</location>
        <topology evidence="1">Multi-pass membrane protein</topology>
    </subcellularLocation>
</comment>
<feature type="transmembrane region" description="Helical" evidence="7">
    <location>
        <begin position="236"/>
        <end position="253"/>
    </location>
</feature>
<dbReference type="OrthoDB" id="5379144at2"/>
<organism evidence="9 10">
    <name type="scientific">Frondihabitans australicus</name>
    <dbReference type="NCBI Taxonomy" id="386892"/>
    <lineage>
        <taxon>Bacteria</taxon>
        <taxon>Bacillati</taxon>
        <taxon>Actinomycetota</taxon>
        <taxon>Actinomycetes</taxon>
        <taxon>Micrococcales</taxon>
        <taxon>Microbacteriaceae</taxon>
        <taxon>Frondihabitans</taxon>
    </lineage>
</organism>
<dbReference type="AlphaFoldDB" id="A0A495IC79"/>
<protein>
    <submittedName>
        <fullName evidence="9">Na+/melibiose symporter-like transporter</fullName>
    </submittedName>
</protein>
<evidence type="ECO:0000256" key="5">
    <source>
        <dbReference type="ARBA" id="ARBA00022989"/>
    </source>
</evidence>
<evidence type="ECO:0000259" key="8">
    <source>
        <dbReference type="PROSITE" id="PS50850"/>
    </source>
</evidence>
<feature type="transmembrane region" description="Helical" evidence="7">
    <location>
        <begin position="372"/>
        <end position="393"/>
    </location>
</feature>
<feature type="transmembrane region" description="Helical" evidence="7">
    <location>
        <begin position="304"/>
        <end position="322"/>
    </location>
</feature>
<keyword evidence="10" id="KW-1185">Reference proteome</keyword>
<feature type="domain" description="Major facilitator superfamily (MFS) profile" evidence="8">
    <location>
        <begin position="18"/>
        <end position="427"/>
    </location>
</feature>
<comment type="caution">
    <text evidence="9">The sequence shown here is derived from an EMBL/GenBank/DDBJ whole genome shotgun (WGS) entry which is preliminary data.</text>
</comment>
<dbReference type="Pfam" id="PF07690">
    <property type="entry name" value="MFS_1"/>
    <property type="match status" value="2"/>
</dbReference>
<keyword evidence="3" id="KW-1003">Cell membrane</keyword>
<dbReference type="GO" id="GO:0005886">
    <property type="term" value="C:plasma membrane"/>
    <property type="evidence" value="ECO:0007669"/>
    <property type="project" value="UniProtKB-SubCell"/>
</dbReference>
<accession>A0A495IC79</accession>
<evidence type="ECO:0000256" key="1">
    <source>
        <dbReference type="ARBA" id="ARBA00004651"/>
    </source>
</evidence>
<proteinExistence type="predicted"/>
<dbReference type="PANTHER" id="PTHR23517:SF2">
    <property type="entry name" value="MULTIDRUG RESISTANCE PROTEIN MDTH"/>
    <property type="match status" value="1"/>
</dbReference>
<evidence type="ECO:0000256" key="7">
    <source>
        <dbReference type="SAM" id="Phobius"/>
    </source>
</evidence>
<evidence type="ECO:0000256" key="2">
    <source>
        <dbReference type="ARBA" id="ARBA00022448"/>
    </source>
</evidence>
<feature type="transmembrane region" description="Helical" evidence="7">
    <location>
        <begin position="108"/>
        <end position="129"/>
    </location>
</feature>
<feature type="transmembrane region" description="Helical" evidence="7">
    <location>
        <begin position="149"/>
        <end position="175"/>
    </location>
</feature>
<keyword evidence="4 7" id="KW-0812">Transmembrane</keyword>
<dbReference type="InterPro" id="IPR011701">
    <property type="entry name" value="MFS"/>
</dbReference>
<dbReference type="PANTHER" id="PTHR23517">
    <property type="entry name" value="RESISTANCE PROTEIN MDTM, PUTATIVE-RELATED-RELATED"/>
    <property type="match status" value="1"/>
</dbReference>
<evidence type="ECO:0000313" key="10">
    <source>
        <dbReference type="Proteomes" id="UP000280008"/>
    </source>
</evidence>
<keyword evidence="2" id="KW-0813">Transport</keyword>
<evidence type="ECO:0000313" key="9">
    <source>
        <dbReference type="EMBL" id="RKR73529.1"/>
    </source>
</evidence>
<gene>
    <name evidence="9" type="ORF">C8E83_0622</name>
</gene>
<dbReference type="InterPro" id="IPR050171">
    <property type="entry name" value="MFS_Transporters"/>
</dbReference>
<dbReference type="GO" id="GO:0022857">
    <property type="term" value="F:transmembrane transporter activity"/>
    <property type="evidence" value="ECO:0007669"/>
    <property type="project" value="InterPro"/>
</dbReference>
<evidence type="ECO:0000256" key="4">
    <source>
        <dbReference type="ARBA" id="ARBA00022692"/>
    </source>
</evidence>
<dbReference type="InterPro" id="IPR036259">
    <property type="entry name" value="MFS_trans_sf"/>
</dbReference>
<dbReference type="RefSeq" id="WP_121368384.1">
    <property type="nucleotide sequence ID" value="NZ_RBKS01000001.1"/>
</dbReference>
<feature type="transmembrane region" description="Helical" evidence="7">
    <location>
        <begin position="82"/>
        <end position="102"/>
    </location>
</feature>
<feature type="transmembrane region" description="Helical" evidence="7">
    <location>
        <begin position="181"/>
        <end position="201"/>
    </location>
</feature>
<dbReference type="Gene3D" id="1.20.1250.20">
    <property type="entry name" value="MFS general substrate transporter like domains"/>
    <property type="match status" value="1"/>
</dbReference>